<dbReference type="Gene3D" id="3.30.300.10">
    <property type="match status" value="1"/>
</dbReference>
<keyword evidence="6 11" id="KW-0332">GMP biosynthesis</keyword>
<organism evidence="13 14">
    <name type="scientific">Enteractinococcus helveticum</name>
    <dbReference type="NCBI Taxonomy" id="1837282"/>
    <lineage>
        <taxon>Bacteria</taxon>
        <taxon>Bacillati</taxon>
        <taxon>Actinomycetota</taxon>
        <taxon>Actinomycetes</taxon>
        <taxon>Micrococcales</taxon>
        <taxon>Micrococcaceae</taxon>
    </lineage>
</organism>
<dbReference type="InterPro" id="IPR001674">
    <property type="entry name" value="GMP_synth_C"/>
</dbReference>
<name>A0A1B7LWE4_9MICC</name>
<comment type="function">
    <text evidence="1">Catalyzes the synthesis of GMP from XMP.</text>
</comment>
<sequence length="530" mass="56939">MTTPQHAQTPAQDTVIVVDYGSDDAQLLARRIREAKVYSEVHSYTTGADAILAAQPAALVIAVRSTATEDLPVIDQRLLNAGIPVLATGGGFVAVTKALGATVAASPLHHFGTVQVTNIDDNAVLFSGQDAVQDVATNHAHHVVDAPEGFVVTASHDTMPVAAAENPETKIYGTAWNLASEDSSNGLAVIKNFLFIAADLAPDWSVEQVIEQQVAAIRKQIGNKRAIIGLSGGVDSAVAAALVQRAVGDQLTAVYVNHGLMRKNESAEIQQAFGDSNGARLIMIDAEDEFLAALDGVSDPEQKRKIIGDRFIRTFEQAEADIVAESANDPDATEVKFLVQGTIYPDVIESGDADGSKVIKSHHNVGGLPEDLEFELVEPLRQLFKDEVREVGTKLGLPDEIVWRQPFPGPGLGIRIVGAINRQRLDLLREADAIVREELTANGLDREIWQSPVVLLADVRSVGVSDGGRTYGHPIVLRPVHSEDAMTASFARIPYDLLDRISQRITSEVEGVNRVVLDITGKPPGTIEWE</sequence>
<keyword evidence="5 11" id="KW-0547">Nucleotide-binding</keyword>
<dbReference type="InterPro" id="IPR014729">
    <property type="entry name" value="Rossmann-like_a/b/a_fold"/>
</dbReference>
<dbReference type="InterPro" id="IPR029062">
    <property type="entry name" value="Class_I_gatase-like"/>
</dbReference>
<feature type="binding site" evidence="11">
    <location>
        <begin position="231"/>
        <end position="237"/>
    </location>
    <ligand>
        <name>ATP</name>
        <dbReference type="ChEBI" id="CHEBI:30616"/>
    </ligand>
</feature>
<dbReference type="UniPathway" id="UPA00189">
    <property type="reaction ID" value="UER00296"/>
</dbReference>
<dbReference type="Proteomes" id="UP000078292">
    <property type="component" value="Unassembled WGS sequence"/>
</dbReference>
<dbReference type="EMBL" id="LXEY01000022">
    <property type="protein sequence ID" value="OAV59363.1"/>
    <property type="molecule type" value="Genomic_DNA"/>
</dbReference>
<dbReference type="CDD" id="cd01997">
    <property type="entry name" value="GMP_synthase_C"/>
    <property type="match status" value="1"/>
</dbReference>
<evidence type="ECO:0000256" key="3">
    <source>
        <dbReference type="ARBA" id="ARBA00012746"/>
    </source>
</evidence>
<dbReference type="Pfam" id="PF00117">
    <property type="entry name" value="GATase"/>
    <property type="match status" value="1"/>
</dbReference>
<dbReference type="GO" id="GO:0005829">
    <property type="term" value="C:cytosol"/>
    <property type="evidence" value="ECO:0007669"/>
    <property type="project" value="TreeGrafter"/>
</dbReference>
<dbReference type="SUPFAM" id="SSF54810">
    <property type="entry name" value="GMP synthetase C-terminal dimerisation domain"/>
    <property type="match status" value="1"/>
</dbReference>
<evidence type="ECO:0000256" key="4">
    <source>
        <dbReference type="ARBA" id="ARBA00022598"/>
    </source>
</evidence>
<accession>A0A1B7LWE4</accession>
<dbReference type="SUPFAM" id="SSF52402">
    <property type="entry name" value="Adenine nucleotide alpha hydrolases-like"/>
    <property type="match status" value="1"/>
</dbReference>
<dbReference type="GO" id="GO:0003921">
    <property type="term" value="F:GMP synthase activity"/>
    <property type="evidence" value="ECO:0007669"/>
    <property type="project" value="InterPro"/>
</dbReference>
<evidence type="ECO:0000256" key="7">
    <source>
        <dbReference type="ARBA" id="ARBA00022755"/>
    </source>
</evidence>
<dbReference type="Pfam" id="PF00958">
    <property type="entry name" value="GMP_synt_C"/>
    <property type="match status" value="1"/>
</dbReference>
<dbReference type="PROSITE" id="PS51273">
    <property type="entry name" value="GATASE_TYPE_1"/>
    <property type="match status" value="1"/>
</dbReference>
<dbReference type="STRING" id="1837282.A6F49_16045"/>
<evidence type="ECO:0000256" key="6">
    <source>
        <dbReference type="ARBA" id="ARBA00022749"/>
    </source>
</evidence>
<dbReference type="OrthoDB" id="9802219at2"/>
<keyword evidence="8 11" id="KW-0067">ATP-binding</keyword>
<gene>
    <name evidence="13" type="primary">guaA</name>
    <name evidence="13" type="ORF">A6F49_16045</name>
</gene>
<comment type="caution">
    <text evidence="13">The sequence shown here is derived from an EMBL/GenBank/DDBJ whole genome shotgun (WGS) entry which is preliminary data.</text>
</comment>
<feature type="domain" description="GMPS ATP-PPase" evidence="12">
    <location>
        <begin position="204"/>
        <end position="404"/>
    </location>
</feature>
<dbReference type="Pfam" id="PF02540">
    <property type="entry name" value="NAD_synthase"/>
    <property type="match status" value="1"/>
</dbReference>
<dbReference type="InterPro" id="IPR025777">
    <property type="entry name" value="GMPS_ATP_PPase_dom"/>
</dbReference>
<keyword evidence="14" id="KW-1185">Reference proteome</keyword>
<dbReference type="Gene3D" id="3.40.50.620">
    <property type="entry name" value="HUPs"/>
    <property type="match status" value="1"/>
</dbReference>
<evidence type="ECO:0000313" key="14">
    <source>
        <dbReference type="Proteomes" id="UP000078292"/>
    </source>
</evidence>
<dbReference type="FunFam" id="3.30.300.10:FF:000002">
    <property type="entry name" value="GMP synthase [glutamine-hydrolyzing]"/>
    <property type="match status" value="1"/>
</dbReference>
<dbReference type="AlphaFoldDB" id="A0A1B7LWE4"/>
<dbReference type="NCBIfam" id="TIGR00884">
    <property type="entry name" value="guaA_Cterm"/>
    <property type="match status" value="1"/>
</dbReference>
<evidence type="ECO:0000256" key="11">
    <source>
        <dbReference type="PROSITE-ProRule" id="PRU00886"/>
    </source>
</evidence>
<evidence type="ECO:0000256" key="5">
    <source>
        <dbReference type="ARBA" id="ARBA00022741"/>
    </source>
</evidence>
<dbReference type="GO" id="GO:0005524">
    <property type="term" value="F:ATP binding"/>
    <property type="evidence" value="ECO:0007669"/>
    <property type="project" value="UniProtKB-UniRule"/>
</dbReference>
<dbReference type="InterPro" id="IPR022310">
    <property type="entry name" value="NAD/GMP_synthase"/>
</dbReference>
<evidence type="ECO:0000259" key="12">
    <source>
        <dbReference type="PROSITE" id="PS51553"/>
    </source>
</evidence>
<dbReference type="InterPro" id="IPR017926">
    <property type="entry name" value="GATASE"/>
</dbReference>
<proteinExistence type="predicted"/>
<dbReference type="PANTHER" id="PTHR11922:SF2">
    <property type="entry name" value="GMP SYNTHASE [GLUTAMINE-HYDROLYZING]"/>
    <property type="match status" value="1"/>
</dbReference>
<dbReference type="EC" id="6.3.5.2" evidence="3"/>
<dbReference type="NCBIfam" id="NF000848">
    <property type="entry name" value="PRK00074.1"/>
    <property type="match status" value="1"/>
</dbReference>
<dbReference type="PROSITE" id="PS51553">
    <property type="entry name" value="GMPS_ATP_PPASE"/>
    <property type="match status" value="1"/>
</dbReference>
<dbReference type="PANTHER" id="PTHR11922">
    <property type="entry name" value="GMP SYNTHASE-RELATED"/>
    <property type="match status" value="1"/>
</dbReference>
<dbReference type="RefSeq" id="WP_043058689.1">
    <property type="nucleotide sequence ID" value="NZ_LXEY01000022.1"/>
</dbReference>
<dbReference type="SUPFAM" id="SSF52317">
    <property type="entry name" value="Class I glutamine amidotransferase-like"/>
    <property type="match status" value="1"/>
</dbReference>
<keyword evidence="4" id="KW-0436">Ligase</keyword>
<keyword evidence="7 11" id="KW-0658">Purine biosynthesis</keyword>
<evidence type="ECO:0000256" key="2">
    <source>
        <dbReference type="ARBA" id="ARBA00005153"/>
    </source>
</evidence>
<dbReference type="FunFam" id="3.40.50.620:FF:000001">
    <property type="entry name" value="GMP synthase [glutamine-hydrolyzing]"/>
    <property type="match status" value="1"/>
</dbReference>
<comment type="pathway">
    <text evidence="2">Purine metabolism; GMP biosynthesis; GMP from XMP (L-Gln route): step 1/1.</text>
</comment>
<evidence type="ECO:0000313" key="13">
    <source>
        <dbReference type="EMBL" id="OAV59363.1"/>
    </source>
</evidence>
<reference evidence="13 14" key="1">
    <citation type="submission" date="2016-04" db="EMBL/GenBank/DDBJ databases">
        <title>First whole genome shotgun sequence of the bacterium Enteractinococcus sp. strain UASWS1574.</title>
        <authorList>
            <person name="Crovadore J."/>
            <person name="Chablais R."/>
            <person name="Lefort F."/>
        </authorList>
    </citation>
    <scope>NUCLEOTIDE SEQUENCE [LARGE SCALE GENOMIC DNA]</scope>
    <source>
        <strain evidence="13 14">UASWS1574</strain>
    </source>
</reference>
<evidence type="ECO:0000256" key="1">
    <source>
        <dbReference type="ARBA" id="ARBA00002332"/>
    </source>
</evidence>
<protein>
    <recommendedName>
        <fullName evidence="3">GMP synthase (glutamine-hydrolyzing)</fullName>
        <ecNumber evidence="3">6.3.5.2</ecNumber>
    </recommendedName>
    <alternativeName>
        <fullName evidence="10">Glutamine amidotransferase</fullName>
    </alternativeName>
</protein>
<evidence type="ECO:0000256" key="10">
    <source>
        <dbReference type="ARBA" id="ARBA00031356"/>
    </source>
</evidence>
<dbReference type="Gene3D" id="3.40.50.880">
    <property type="match status" value="1"/>
</dbReference>
<evidence type="ECO:0000256" key="9">
    <source>
        <dbReference type="ARBA" id="ARBA00022962"/>
    </source>
</evidence>
<keyword evidence="9" id="KW-0315">Glutamine amidotransferase</keyword>
<evidence type="ECO:0000256" key="8">
    <source>
        <dbReference type="ARBA" id="ARBA00022840"/>
    </source>
</evidence>